<evidence type="ECO:0000256" key="5">
    <source>
        <dbReference type="ARBA" id="ARBA00023242"/>
    </source>
</evidence>
<name>A0A811SB26_9POAL</name>
<dbReference type="GO" id="GO:0003682">
    <property type="term" value="F:chromatin binding"/>
    <property type="evidence" value="ECO:0007669"/>
    <property type="project" value="TreeGrafter"/>
</dbReference>
<feature type="compositionally biased region" description="Low complexity" evidence="7">
    <location>
        <begin position="1"/>
        <end position="15"/>
    </location>
</feature>
<dbReference type="AlphaFoldDB" id="A0A811SB26"/>
<feature type="domain" description="PHD-type" evidence="8">
    <location>
        <begin position="689"/>
        <end position="733"/>
    </location>
</feature>
<dbReference type="Pfam" id="PF16135">
    <property type="entry name" value="TDBD"/>
    <property type="match status" value="2"/>
</dbReference>
<feature type="compositionally biased region" description="Polar residues" evidence="7">
    <location>
        <begin position="38"/>
        <end position="49"/>
    </location>
</feature>
<dbReference type="InterPro" id="IPR001965">
    <property type="entry name" value="Znf_PHD"/>
</dbReference>
<dbReference type="InterPro" id="IPR019787">
    <property type="entry name" value="Znf_PHD-finger"/>
</dbReference>
<proteinExistence type="predicted"/>
<dbReference type="OrthoDB" id="1903104at2759"/>
<dbReference type="InterPro" id="IPR032308">
    <property type="entry name" value="TDBD"/>
</dbReference>
<dbReference type="PROSITE" id="PS50016">
    <property type="entry name" value="ZF_PHD_2"/>
    <property type="match status" value="2"/>
</dbReference>
<feature type="region of interest" description="Disordered" evidence="7">
    <location>
        <begin position="1"/>
        <end position="130"/>
    </location>
</feature>
<dbReference type="InterPro" id="IPR019786">
    <property type="entry name" value="Zinc_finger_PHD-type_CS"/>
</dbReference>
<dbReference type="Gene3D" id="3.30.40.10">
    <property type="entry name" value="Zinc/RING finger domain, C3HC4 (zinc finger)"/>
    <property type="match status" value="2"/>
</dbReference>
<dbReference type="GO" id="GO:0005634">
    <property type="term" value="C:nucleus"/>
    <property type="evidence" value="ECO:0007669"/>
    <property type="project" value="UniProtKB-SubCell"/>
</dbReference>
<evidence type="ECO:0000256" key="2">
    <source>
        <dbReference type="ARBA" id="ARBA00022723"/>
    </source>
</evidence>
<dbReference type="GO" id="GO:0042393">
    <property type="term" value="F:histone binding"/>
    <property type="evidence" value="ECO:0007669"/>
    <property type="project" value="TreeGrafter"/>
</dbReference>
<comment type="caution">
    <text evidence="9">The sequence shown here is derived from an EMBL/GenBank/DDBJ whole genome shotgun (WGS) entry which is preliminary data.</text>
</comment>
<protein>
    <recommendedName>
        <fullName evidence="8">PHD-type domain-containing protein</fullName>
    </recommendedName>
</protein>
<dbReference type="Pfam" id="PF23209">
    <property type="entry name" value="IDM1_C"/>
    <property type="match status" value="1"/>
</dbReference>
<gene>
    <name evidence="9" type="ORF">NCGR_LOCUS62193</name>
</gene>
<evidence type="ECO:0000259" key="8">
    <source>
        <dbReference type="PROSITE" id="PS50016"/>
    </source>
</evidence>
<evidence type="ECO:0000256" key="4">
    <source>
        <dbReference type="ARBA" id="ARBA00022833"/>
    </source>
</evidence>
<accession>A0A811SB26</accession>
<dbReference type="InterPro" id="IPR013083">
    <property type="entry name" value="Znf_RING/FYVE/PHD"/>
</dbReference>
<evidence type="ECO:0000256" key="7">
    <source>
        <dbReference type="SAM" id="MobiDB-lite"/>
    </source>
</evidence>
<dbReference type="InterPro" id="IPR016181">
    <property type="entry name" value="Acyl_CoA_acyltransferase"/>
</dbReference>
<dbReference type="SUPFAM" id="SSF55729">
    <property type="entry name" value="Acyl-CoA N-acyltransferases (Nat)"/>
    <property type="match status" value="1"/>
</dbReference>
<evidence type="ECO:0000256" key="6">
    <source>
        <dbReference type="PROSITE-ProRule" id="PRU00146"/>
    </source>
</evidence>
<feature type="region of interest" description="Disordered" evidence="7">
    <location>
        <begin position="322"/>
        <end position="346"/>
    </location>
</feature>
<dbReference type="PROSITE" id="PS01359">
    <property type="entry name" value="ZF_PHD_1"/>
    <property type="match status" value="2"/>
</dbReference>
<feature type="compositionally biased region" description="Pro residues" evidence="7">
    <location>
        <begin position="16"/>
        <end position="27"/>
    </location>
</feature>
<dbReference type="GO" id="GO:0000977">
    <property type="term" value="F:RNA polymerase II transcription regulatory region sequence-specific DNA binding"/>
    <property type="evidence" value="ECO:0007669"/>
    <property type="project" value="TreeGrafter"/>
</dbReference>
<dbReference type="Proteomes" id="UP000604825">
    <property type="component" value="Unassembled WGS sequence"/>
</dbReference>
<reference evidence="9" key="1">
    <citation type="submission" date="2020-10" db="EMBL/GenBank/DDBJ databases">
        <authorList>
            <person name="Han B."/>
            <person name="Lu T."/>
            <person name="Zhao Q."/>
            <person name="Huang X."/>
            <person name="Zhao Y."/>
        </authorList>
    </citation>
    <scope>NUCLEOTIDE SEQUENCE</scope>
</reference>
<organism evidence="9 10">
    <name type="scientific">Miscanthus lutarioriparius</name>
    <dbReference type="NCBI Taxonomy" id="422564"/>
    <lineage>
        <taxon>Eukaryota</taxon>
        <taxon>Viridiplantae</taxon>
        <taxon>Streptophyta</taxon>
        <taxon>Embryophyta</taxon>
        <taxon>Tracheophyta</taxon>
        <taxon>Spermatophyta</taxon>
        <taxon>Magnoliopsida</taxon>
        <taxon>Liliopsida</taxon>
        <taxon>Poales</taxon>
        <taxon>Poaceae</taxon>
        <taxon>PACMAD clade</taxon>
        <taxon>Panicoideae</taxon>
        <taxon>Andropogonodae</taxon>
        <taxon>Andropogoneae</taxon>
        <taxon>Saccharinae</taxon>
        <taxon>Miscanthus</taxon>
    </lineage>
</organism>
<evidence type="ECO:0000313" key="9">
    <source>
        <dbReference type="EMBL" id="CAD6338095.1"/>
    </source>
</evidence>
<evidence type="ECO:0000256" key="3">
    <source>
        <dbReference type="ARBA" id="ARBA00022771"/>
    </source>
</evidence>
<keyword evidence="5" id="KW-0539">Nucleus</keyword>
<dbReference type="PANTHER" id="PTHR47025">
    <property type="entry name" value="AUTOIMMUNE REGULATOR"/>
    <property type="match status" value="1"/>
</dbReference>
<dbReference type="GO" id="GO:0045944">
    <property type="term" value="P:positive regulation of transcription by RNA polymerase II"/>
    <property type="evidence" value="ECO:0007669"/>
    <property type="project" value="TreeGrafter"/>
</dbReference>
<keyword evidence="3 6" id="KW-0863">Zinc-finger</keyword>
<dbReference type="SMART" id="SM00249">
    <property type="entry name" value="PHD"/>
    <property type="match status" value="2"/>
</dbReference>
<evidence type="ECO:0000313" key="10">
    <source>
        <dbReference type="Proteomes" id="UP000604825"/>
    </source>
</evidence>
<dbReference type="SUPFAM" id="SSF57903">
    <property type="entry name" value="FYVE/PHD zinc finger"/>
    <property type="match status" value="2"/>
</dbReference>
<dbReference type="InterPro" id="IPR056511">
    <property type="entry name" value="IDM1_C"/>
</dbReference>
<keyword evidence="10" id="KW-1185">Reference proteome</keyword>
<keyword evidence="4" id="KW-0862">Zinc</keyword>
<keyword evidence="2" id="KW-0479">Metal-binding</keyword>
<dbReference type="EMBL" id="CAJGYO010000018">
    <property type="protein sequence ID" value="CAD6338095.1"/>
    <property type="molecule type" value="Genomic_DNA"/>
</dbReference>
<dbReference type="GO" id="GO:0008270">
    <property type="term" value="F:zinc ion binding"/>
    <property type="evidence" value="ECO:0007669"/>
    <property type="project" value="UniProtKB-KW"/>
</dbReference>
<feature type="domain" description="PHD-type" evidence="8">
    <location>
        <begin position="775"/>
        <end position="836"/>
    </location>
</feature>
<comment type="subcellular location">
    <subcellularLocation>
        <location evidence="1">Nucleus</location>
    </subcellularLocation>
</comment>
<feature type="compositionally biased region" description="Pro residues" evidence="7">
    <location>
        <begin position="82"/>
        <end position="95"/>
    </location>
</feature>
<evidence type="ECO:0000256" key="1">
    <source>
        <dbReference type="ARBA" id="ARBA00004123"/>
    </source>
</evidence>
<dbReference type="InterPro" id="IPR011011">
    <property type="entry name" value="Znf_FYVE_PHD"/>
</dbReference>
<sequence length="1051" mass="112894">MTMPASSPSGGSACAPSPPPPPPPPPRAMKRELAFALQSLSEISASPGRTRSGRPISSLPDPSASASLKRRKRSDPSALAPAPGPAAYPVSPPTSPIDAEPPNQPLLDIIQPLHGSNPPTASDHRSDSNATQEVILQSMLEAPQPSHADTAAEDSAMEVIAKVNLPAAEDSAAETATEDSAMEVIAKLNVLAEDGASKPRVAAEDTAAVAPTLLETTIADSASKPNVAAEDTAGVPPTLLETTIAAGNDQCDNTNSNGASLQQQAVTIAAGNDQCDNSNSNGASLQQQAVDNVLLSNTMLAEDAATPVAAAELKPARRFTRSLLKNNKPDKEESAACESQATPDGSKDASFDFALLLEKPQRRFTRSLLKTKVESSLLGSDDALDSTSDSPPSVKKMEMKMSKKVACLTKHPGNIRELLNTGLLEGMPVMYIIPHSKKAVLKGVITGCNILCFCLSCNGAKAVSAYYFEQHAGSTKKHPADYIYLGNGNSLRDVLRASDRSPLEALEKTIRSSIDPVVKRSRVNCLNCNEPVLPSSQTENILCQVCLESKQPQDPLTASYTCNGSSSLTPGSKEALLKNISSGKKGGSAGKVTNKDNRLHKLVFNVLLDGTEVAYYVDGQRKVDGYIKDQRIYCNHCNRVVSPSAFEAHAGEGSRRKPYDNIFTSNGVSLHELAMKISKDMELSERETDDLCRECGQGGDIFPCKICPRSFHPACVGLSKVPSEWYCDNCRNLVQKEKALAQNKNAKAAGRQAGVDSIEQIMKRAIRIVPISDDLGGCALCKQKDFNNAVFDERTVILCDQCEKEYHVGCLQSQWQVELKELPEGEWFCCSSCSETRSSLDKIISNGAQLLAEPDLEIIRKKHETRGLCMDTSKDLKWQLLSGKRATEEGSLLLSAAVPIFHQSFDPIREALTGRDLIPEMVNGRGPKEGMPGQDYSGMYCALLTVGSAVVSAALMRVMGGDVAELPLVATSQDVQGLGYFQALFSCIERVLVSLKIKHFVLPAAHEAEGIWMKKFGFSRILPEELEACLNGAHLTIFHGTSYLYKAVPMS</sequence>
<dbReference type="PANTHER" id="PTHR47025:SF11">
    <property type="entry name" value="OS06G0101000 PROTEIN"/>
    <property type="match status" value="1"/>
</dbReference>
<feature type="compositionally biased region" description="Low complexity" evidence="7">
    <location>
        <begin position="57"/>
        <end position="67"/>
    </location>
</feature>